<dbReference type="GO" id="GO:0003677">
    <property type="term" value="F:DNA binding"/>
    <property type="evidence" value="ECO:0007669"/>
    <property type="project" value="UniProtKB-UniRule"/>
</dbReference>
<dbReference type="PANTHER" id="PTHR47506">
    <property type="entry name" value="TRANSCRIPTIONAL REGULATORY PROTEIN"/>
    <property type="match status" value="1"/>
</dbReference>
<dbReference type="AlphaFoldDB" id="A0A8J3KHZ2"/>
<dbReference type="PROSITE" id="PS50977">
    <property type="entry name" value="HTH_TETR_2"/>
    <property type="match status" value="1"/>
</dbReference>
<keyword evidence="1" id="KW-0805">Transcription regulation</keyword>
<dbReference type="SUPFAM" id="SSF48498">
    <property type="entry name" value="Tetracyclin repressor-like, C-terminal domain"/>
    <property type="match status" value="1"/>
</dbReference>
<dbReference type="Pfam" id="PF16925">
    <property type="entry name" value="TetR_C_13"/>
    <property type="match status" value="1"/>
</dbReference>
<comment type="caution">
    <text evidence="6">The sequence shown here is derived from an EMBL/GenBank/DDBJ whole genome shotgun (WGS) entry which is preliminary data.</text>
</comment>
<reference evidence="6 7" key="1">
    <citation type="submission" date="2021-01" db="EMBL/GenBank/DDBJ databases">
        <title>Whole genome shotgun sequence of Catellatospora citrea NBRC 14495.</title>
        <authorList>
            <person name="Komaki H."/>
            <person name="Tamura T."/>
        </authorList>
    </citation>
    <scope>NUCLEOTIDE SEQUENCE [LARGE SCALE GENOMIC DNA]</scope>
    <source>
        <strain evidence="6 7">NBRC 14495</strain>
    </source>
</reference>
<dbReference type="SUPFAM" id="SSF46689">
    <property type="entry name" value="Homeodomain-like"/>
    <property type="match status" value="1"/>
</dbReference>
<dbReference type="Proteomes" id="UP000659904">
    <property type="component" value="Unassembled WGS sequence"/>
</dbReference>
<dbReference type="Gene3D" id="1.10.357.10">
    <property type="entry name" value="Tetracycline Repressor, domain 2"/>
    <property type="match status" value="1"/>
</dbReference>
<gene>
    <name evidence="6" type="primary">acuR</name>
    <name evidence="6" type="ORF">Cci01nite_61780</name>
</gene>
<organism evidence="6 7">
    <name type="scientific">Catellatospora citrea</name>
    <dbReference type="NCBI Taxonomy" id="53366"/>
    <lineage>
        <taxon>Bacteria</taxon>
        <taxon>Bacillati</taxon>
        <taxon>Actinomycetota</taxon>
        <taxon>Actinomycetes</taxon>
        <taxon>Micromonosporales</taxon>
        <taxon>Micromonosporaceae</taxon>
        <taxon>Catellatospora</taxon>
    </lineage>
</organism>
<evidence type="ECO:0000259" key="5">
    <source>
        <dbReference type="PROSITE" id="PS50977"/>
    </source>
</evidence>
<feature type="DNA-binding region" description="H-T-H motif" evidence="4">
    <location>
        <begin position="22"/>
        <end position="41"/>
    </location>
</feature>
<proteinExistence type="predicted"/>
<evidence type="ECO:0000256" key="3">
    <source>
        <dbReference type="ARBA" id="ARBA00023163"/>
    </source>
</evidence>
<sequence length="187" mass="20535">MREEIVTAALDQFHRRGYHAAAVKDITDAAGVPKGSFYNHFDSKEDLAVVVLERYGASRRLEDLADPGTPPLDRLRAHFAFLRDDVVRHGYQRGCLYGNFGAEIVDHMDTVRDAVRGSFETWAGLVEATLAEAQRTGAIRAGLDPAVTAGFLLNAWEGTLIRARTDRSPAAFEAFLTTVFDTLLAPA</sequence>
<dbReference type="EMBL" id="BONH01000034">
    <property type="protein sequence ID" value="GIG01085.1"/>
    <property type="molecule type" value="Genomic_DNA"/>
</dbReference>
<dbReference type="InterPro" id="IPR001647">
    <property type="entry name" value="HTH_TetR"/>
</dbReference>
<keyword evidence="3" id="KW-0804">Transcription</keyword>
<feature type="domain" description="HTH tetR-type" evidence="5">
    <location>
        <begin position="1"/>
        <end position="59"/>
    </location>
</feature>
<evidence type="ECO:0000256" key="2">
    <source>
        <dbReference type="ARBA" id="ARBA00023125"/>
    </source>
</evidence>
<name>A0A8J3KHZ2_9ACTN</name>
<keyword evidence="2 4" id="KW-0238">DNA-binding</keyword>
<evidence type="ECO:0000313" key="6">
    <source>
        <dbReference type="EMBL" id="GIG01085.1"/>
    </source>
</evidence>
<dbReference type="Pfam" id="PF00440">
    <property type="entry name" value="TetR_N"/>
    <property type="match status" value="1"/>
</dbReference>
<evidence type="ECO:0000256" key="1">
    <source>
        <dbReference type="ARBA" id="ARBA00023015"/>
    </source>
</evidence>
<evidence type="ECO:0000313" key="7">
    <source>
        <dbReference type="Proteomes" id="UP000659904"/>
    </source>
</evidence>
<dbReference type="InterPro" id="IPR036271">
    <property type="entry name" value="Tet_transcr_reg_TetR-rel_C_sf"/>
</dbReference>
<dbReference type="PANTHER" id="PTHR47506:SF6">
    <property type="entry name" value="HTH-TYPE TRANSCRIPTIONAL REPRESSOR NEMR"/>
    <property type="match status" value="1"/>
</dbReference>
<dbReference type="PRINTS" id="PR00455">
    <property type="entry name" value="HTHTETR"/>
</dbReference>
<evidence type="ECO:0000256" key="4">
    <source>
        <dbReference type="PROSITE-ProRule" id="PRU00335"/>
    </source>
</evidence>
<dbReference type="InterPro" id="IPR009057">
    <property type="entry name" value="Homeodomain-like_sf"/>
</dbReference>
<dbReference type="InterPro" id="IPR011075">
    <property type="entry name" value="TetR_C"/>
</dbReference>
<protein>
    <submittedName>
        <fullName evidence="6">Transcriptional regulator AcuR</fullName>
    </submittedName>
</protein>
<keyword evidence="7" id="KW-1185">Reference proteome</keyword>
<accession>A0A8J3KHZ2</accession>